<feature type="coiled-coil region" evidence="1">
    <location>
        <begin position="623"/>
        <end position="653"/>
    </location>
</feature>
<evidence type="ECO:0000313" key="5">
    <source>
        <dbReference type="Proteomes" id="UP000220158"/>
    </source>
</evidence>
<feature type="non-terminal residue" evidence="4">
    <location>
        <position position="1"/>
    </location>
</feature>
<dbReference type="AlphaFoldDB" id="A0A1J1GKI8"/>
<feature type="coiled-coil region" evidence="1">
    <location>
        <begin position="116"/>
        <end position="150"/>
    </location>
</feature>
<keyword evidence="5" id="KW-1185">Reference proteome</keyword>
<feature type="domain" description="NBD94" evidence="3">
    <location>
        <begin position="18"/>
        <end position="104"/>
    </location>
</feature>
<dbReference type="VEuPathDB" id="PlasmoDB:PRELSG_0025100"/>
<dbReference type="InterPro" id="IPR031789">
    <property type="entry name" value="NBD94"/>
</dbReference>
<protein>
    <submittedName>
        <fullName evidence="4">Reticulocyte binding protein, putative</fullName>
    </submittedName>
</protein>
<dbReference type="KEGG" id="prel:PRELSG_0025100"/>
<proteinExistence type="predicted"/>
<name>A0A1J1GKI8_PLARL</name>
<evidence type="ECO:0000256" key="1">
    <source>
        <dbReference type="SAM" id="Coils"/>
    </source>
</evidence>
<keyword evidence="1" id="KW-0175">Coiled coil</keyword>
<dbReference type="OrthoDB" id="385684at2759"/>
<evidence type="ECO:0000259" key="3">
    <source>
        <dbReference type="Pfam" id="PF16830"/>
    </source>
</evidence>
<dbReference type="Proteomes" id="UP000220158">
    <property type="component" value="Unassembled WGS sequence"/>
</dbReference>
<dbReference type="Gene3D" id="6.10.250.560">
    <property type="match status" value="1"/>
</dbReference>
<reference evidence="4 5" key="1">
    <citation type="submission" date="2015-04" db="EMBL/GenBank/DDBJ databases">
        <authorList>
            <consortium name="Pathogen Informatics"/>
        </authorList>
    </citation>
    <scope>NUCLEOTIDE SEQUENCE [LARGE SCALE GENOMIC DNA]</scope>
    <source>
        <strain evidence="4 5">SGS1</strain>
    </source>
</reference>
<dbReference type="OMA" id="RECAQCN"/>
<accession>A0A1J1GKI8</accession>
<evidence type="ECO:0000313" key="4">
    <source>
        <dbReference type="EMBL" id="CRG84691.1"/>
    </source>
</evidence>
<evidence type="ECO:0000256" key="2">
    <source>
        <dbReference type="SAM" id="MobiDB-lite"/>
    </source>
</evidence>
<feature type="region of interest" description="Disordered" evidence="2">
    <location>
        <begin position="1"/>
        <end position="27"/>
    </location>
</feature>
<sequence>KEESQKEFEESNSIKNDGKNSSEKKNNMKEIYEKMKKILEKLQKEIEQLEFSLKNINEKKIEYKKELLYYYVDQISDNKEKSEEEITIIDRFDKKINQLKEKTVDASYEELEKFNCESYVSKAKKSQQKINELIQEVDVLKEEATRATMENEVDSIQIKVSEKLIDAIKEKSIIDNASNEIQSIEKLLMLHNFSSIMDNVRRNFQKAKEEEEIIKEKFAESEKIKKEILVDFQKAEELRDSLIEKLDENSINTHIEEIRSINDIFATKIVSVNELLTIAEQYNGNCKLYHHSIERGKHKIEYLKIHDYNEEKKITDDVIEEINRYVKESGNYSNEADKFAIEARKNYELSCIYKEKMSDLLDESLLLGEKIKVEIKKNDVTDMLIEIKDGYYDIKNILEKLVRKLNKLKEKDVSIKEQDKEMAENKKSMDAFGLITVIKKNSDNFLAEIETLKQKASNILDNSESAFESTSTKNETNEEDISNKLKIMEDNLKNVLEALKKMESNKQILCTESSRIKEIENRVNSMESEIEIYEKSYEEGILEEIKRLADKEKASFELLIKSIKLKIDNTITILEELNLEHNNIAHKFEDTKIKLNEIFDIFDKSYKNIERFASHISESTTTYIDIKEKREKAKIEKENIEKQKEEMEKLINIINN</sequence>
<gene>
    <name evidence="4" type="ORF">PRELSG_0025100</name>
</gene>
<dbReference type="Pfam" id="PF16830">
    <property type="entry name" value="NBD94"/>
    <property type="match status" value="1"/>
</dbReference>
<dbReference type="EMBL" id="CVMU01000185">
    <property type="protein sequence ID" value="CRG84691.1"/>
    <property type="molecule type" value="Genomic_DNA"/>
</dbReference>
<dbReference type="GeneID" id="39734177"/>
<feature type="coiled-coil region" evidence="1">
    <location>
        <begin position="391"/>
        <end position="418"/>
    </location>
</feature>
<organism evidence="4 5">
    <name type="scientific">Plasmodium relictum</name>
    <dbReference type="NCBI Taxonomy" id="85471"/>
    <lineage>
        <taxon>Eukaryota</taxon>
        <taxon>Sar</taxon>
        <taxon>Alveolata</taxon>
        <taxon>Apicomplexa</taxon>
        <taxon>Aconoidasida</taxon>
        <taxon>Haemosporida</taxon>
        <taxon>Plasmodiidae</taxon>
        <taxon>Plasmodium</taxon>
        <taxon>Plasmodium (Haemamoeba)</taxon>
    </lineage>
</organism>
<feature type="coiled-coil region" evidence="1">
    <location>
        <begin position="478"/>
        <end position="536"/>
    </location>
</feature>
<feature type="coiled-coil region" evidence="1">
    <location>
        <begin position="197"/>
        <end position="227"/>
    </location>
</feature>
<feature type="non-terminal residue" evidence="4">
    <location>
        <position position="656"/>
    </location>
</feature>
<dbReference type="RefSeq" id="XP_028531129.1">
    <property type="nucleotide sequence ID" value="XM_028675301.1"/>
</dbReference>
<feature type="compositionally biased region" description="Basic and acidic residues" evidence="2">
    <location>
        <begin position="16"/>
        <end position="27"/>
    </location>
</feature>